<dbReference type="Pfam" id="PF04290">
    <property type="entry name" value="DctQ"/>
    <property type="match status" value="1"/>
</dbReference>
<name>A0A917ETM9_9MICC</name>
<sequence>MSTQSREHRRATSASAAGEASLTGWLDKTMGALCALILAAIAGVLCLQVVMRYVVENPLIWADEAARLLMVWLTFAGATLAYRTKSHIAITILLDTILAARQDSLAARILKVLIEAIVVIAAAALLIGGLVILTRTADHTTPALQLPIAVLFLPAALSGAVVLGTALRGVVVGLSAQRKGGRS</sequence>
<evidence type="ECO:0000313" key="12">
    <source>
        <dbReference type="Proteomes" id="UP000633136"/>
    </source>
</evidence>
<keyword evidence="5 9" id="KW-0812">Transmembrane</keyword>
<evidence type="ECO:0000259" key="10">
    <source>
        <dbReference type="Pfam" id="PF04290"/>
    </source>
</evidence>
<dbReference type="InterPro" id="IPR007387">
    <property type="entry name" value="TRAP_DctQ"/>
</dbReference>
<gene>
    <name evidence="11" type="ORF">GCM10011401_28000</name>
</gene>
<reference evidence="11" key="2">
    <citation type="submission" date="2020-09" db="EMBL/GenBank/DDBJ databases">
        <authorList>
            <person name="Sun Q."/>
            <person name="Zhou Y."/>
        </authorList>
    </citation>
    <scope>NUCLEOTIDE SEQUENCE</scope>
    <source>
        <strain evidence="11">CGMCC 1.15388</strain>
    </source>
</reference>
<evidence type="ECO:0000256" key="1">
    <source>
        <dbReference type="ARBA" id="ARBA00004429"/>
    </source>
</evidence>
<comment type="caution">
    <text evidence="11">The sequence shown here is derived from an EMBL/GenBank/DDBJ whole genome shotgun (WGS) entry which is preliminary data.</text>
</comment>
<feature type="transmembrane region" description="Helical" evidence="9">
    <location>
        <begin position="32"/>
        <end position="53"/>
    </location>
</feature>
<dbReference type="GO" id="GO:0005886">
    <property type="term" value="C:plasma membrane"/>
    <property type="evidence" value="ECO:0007669"/>
    <property type="project" value="UniProtKB-SubCell"/>
</dbReference>
<reference evidence="11" key="1">
    <citation type="journal article" date="2014" name="Int. J. Syst. Evol. Microbiol.">
        <title>Complete genome sequence of Corynebacterium casei LMG S-19264T (=DSM 44701T), isolated from a smear-ripened cheese.</title>
        <authorList>
            <consortium name="US DOE Joint Genome Institute (JGI-PGF)"/>
            <person name="Walter F."/>
            <person name="Albersmeier A."/>
            <person name="Kalinowski J."/>
            <person name="Ruckert C."/>
        </authorList>
    </citation>
    <scope>NUCLEOTIDE SEQUENCE</scope>
    <source>
        <strain evidence="11">CGMCC 1.15388</strain>
    </source>
</reference>
<dbReference type="GO" id="GO:0015740">
    <property type="term" value="P:C4-dicarboxylate transport"/>
    <property type="evidence" value="ECO:0007669"/>
    <property type="project" value="TreeGrafter"/>
</dbReference>
<feature type="transmembrane region" description="Helical" evidence="9">
    <location>
        <begin position="146"/>
        <end position="174"/>
    </location>
</feature>
<evidence type="ECO:0000313" key="11">
    <source>
        <dbReference type="EMBL" id="GGE79093.1"/>
    </source>
</evidence>
<dbReference type="AlphaFoldDB" id="A0A917ETM9"/>
<evidence type="ECO:0000256" key="9">
    <source>
        <dbReference type="SAM" id="Phobius"/>
    </source>
</evidence>
<dbReference type="GO" id="GO:0022857">
    <property type="term" value="F:transmembrane transporter activity"/>
    <property type="evidence" value="ECO:0007669"/>
    <property type="project" value="TreeGrafter"/>
</dbReference>
<evidence type="ECO:0000256" key="8">
    <source>
        <dbReference type="ARBA" id="ARBA00038436"/>
    </source>
</evidence>
<keyword evidence="6 9" id="KW-1133">Transmembrane helix</keyword>
<evidence type="ECO:0000256" key="7">
    <source>
        <dbReference type="ARBA" id="ARBA00023136"/>
    </source>
</evidence>
<keyword evidence="4" id="KW-0997">Cell inner membrane</keyword>
<feature type="domain" description="Tripartite ATP-independent periplasmic transporters DctQ component" evidence="10">
    <location>
        <begin position="41"/>
        <end position="166"/>
    </location>
</feature>
<evidence type="ECO:0000256" key="3">
    <source>
        <dbReference type="ARBA" id="ARBA00022475"/>
    </source>
</evidence>
<feature type="transmembrane region" description="Helical" evidence="9">
    <location>
        <begin position="65"/>
        <end position="82"/>
    </location>
</feature>
<evidence type="ECO:0000256" key="6">
    <source>
        <dbReference type="ARBA" id="ARBA00022989"/>
    </source>
</evidence>
<keyword evidence="12" id="KW-1185">Reference proteome</keyword>
<comment type="similarity">
    <text evidence="8">Belongs to the TRAP transporter small permease family.</text>
</comment>
<evidence type="ECO:0000256" key="5">
    <source>
        <dbReference type="ARBA" id="ARBA00022692"/>
    </source>
</evidence>
<dbReference type="PANTHER" id="PTHR35011">
    <property type="entry name" value="2,3-DIKETO-L-GULONATE TRAP TRANSPORTER SMALL PERMEASE PROTEIN YIAM"/>
    <property type="match status" value="1"/>
</dbReference>
<keyword evidence="7 9" id="KW-0472">Membrane</keyword>
<proteinExistence type="inferred from homology"/>
<dbReference type="InterPro" id="IPR055348">
    <property type="entry name" value="DctQ"/>
</dbReference>
<keyword evidence="2" id="KW-0813">Transport</keyword>
<feature type="transmembrane region" description="Helical" evidence="9">
    <location>
        <begin position="112"/>
        <end position="134"/>
    </location>
</feature>
<evidence type="ECO:0000256" key="2">
    <source>
        <dbReference type="ARBA" id="ARBA00022448"/>
    </source>
</evidence>
<dbReference type="PANTHER" id="PTHR35011:SF2">
    <property type="entry name" value="2,3-DIKETO-L-GULONATE TRAP TRANSPORTER SMALL PERMEASE PROTEIN YIAM"/>
    <property type="match status" value="1"/>
</dbReference>
<keyword evidence="3" id="KW-1003">Cell membrane</keyword>
<dbReference type="EMBL" id="BMIS01000024">
    <property type="protein sequence ID" value="GGE79093.1"/>
    <property type="molecule type" value="Genomic_DNA"/>
</dbReference>
<protein>
    <recommendedName>
        <fullName evidence="10">Tripartite ATP-independent periplasmic transporters DctQ component domain-containing protein</fullName>
    </recommendedName>
</protein>
<comment type="subcellular location">
    <subcellularLocation>
        <location evidence="1">Cell inner membrane</location>
        <topology evidence="1">Multi-pass membrane protein</topology>
    </subcellularLocation>
</comment>
<dbReference type="RefSeq" id="WP_188687020.1">
    <property type="nucleotide sequence ID" value="NZ_BMIS01000024.1"/>
</dbReference>
<accession>A0A917ETM9</accession>
<evidence type="ECO:0000256" key="4">
    <source>
        <dbReference type="ARBA" id="ARBA00022519"/>
    </source>
</evidence>
<dbReference type="Proteomes" id="UP000633136">
    <property type="component" value="Unassembled WGS sequence"/>
</dbReference>
<organism evidence="11 12">
    <name type="scientific">Nesterenkonia cremea</name>
    <dbReference type="NCBI Taxonomy" id="1882340"/>
    <lineage>
        <taxon>Bacteria</taxon>
        <taxon>Bacillati</taxon>
        <taxon>Actinomycetota</taxon>
        <taxon>Actinomycetes</taxon>
        <taxon>Micrococcales</taxon>
        <taxon>Micrococcaceae</taxon>
        <taxon>Nesterenkonia</taxon>
    </lineage>
</organism>